<keyword evidence="4 8" id="KW-0547">Nucleotide-binding</keyword>
<keyword evidence="6 8" id="KW-0342">GTP-binding</keyword>
<feature type="binding site" evidence="8">
    <location>
        <position position="104"/>
    </location>
    <ligand>
        <name>Mg(2+)</name>
        <dbReference type="ChEBI" id="CHEBI:18420"/>
    </ligand>
</feature>
<dbReference type="CDD" id="cd02503">
    <property type="entry name" value="MobA"/>
    <property type="match status" value="1"/>
</dbReference>
<evidence type="ECO:0000259" key="9">
    <source>
        <dbReference type="Pfam" id="PF12804"/>
    </source>
</evidence>
<comment type="subcellular location">
    <subcellularLocation>
        <location evidence="8">Cytoplasm</location>
    </subcellularLocation>
</comment>
<comment type="catalytic activity">
    <reaction evidence="8">
        <text>Mo-molybdopterin + GTP + H(+) = Mo-molybdopterin guanine dinucleotide + diphosphate</text>
        <dbReference type="Rhea" id="RHEA:34243"/>
        <dbReference type="ChEBI" id="CHEBI:15378"/>
        <dbReference type="ChEBI" id="CHEBI:33019"/>
        <dbReference type="ChEBI" id="CHEBI:37565"/>
        <dbReference type="ChEBI" id="CHEBI:71302"/>
        <dbReference type="ChEBI" id="CHEBI:71310"/>
        <dbReference type="EC" id="2.7.7.77"/>
    </reaction>
</comment>
<dbReference type="EC" id="2.7.7.77" evidence="8"/>
<dbReference type="GO" id="GO:1902758">
    <property type="term" value="P:bis(molybdopterin guanine dinucleotide)molybdenum biosynthetic process"/>
    <property type="evidence" value="ECO:0007669"/>
    <property type="project" value="TreeGrafter"/>
</dbReference>
<dbReference type="GO" id="GO:0061603">
    <property type="term" value="F:molybdenum cofactor guanylyltransferase activity"/>
    <property type="evidence" value="ECO:0007669"/>
    <property type="project" value="UniProtKB-EC"/>
</dbReference>
<evidence type="ECO:0000256" key="2">
    <source>
        <dbReference type="ARBA" id="ARBA00022679"/>
    </source>
</evidence>
<organism evidence="10 11">
    <name type="scientific">Phytopseudomonas flavescens</name>
    <dbReference type="NCBI Taxonomy" id="29435"/>
    <lineage>
        <taxon>Bacteria</taxon>
        <taxon>Pseudomonadati</taxon>
        <taxon>Pseudomonadota</taxon>
        <taxon>Gammaproteobacteria</taxon>
        <taxon>Pseudomonadales</taxon>
        <taxon>Pseudomonadaceae</taxon>
        <taxon>Phytopseudomonas</taxon>
    </lineage>
</organism>
<dbReference type="Pfam" id="PF12804">
    <property type="entry name" value="NTP_transf_3"/>
    <property type="match status" value="1"/>
</dbReference>
<evidence type="ECO:0000256" key="8">
    <source>
        <dbReference type="HAMAP-Rule" id="MF_00316"/>
    </source>
</evidence>
<evidence type="ECO:0000256" key="3">
    <source>
        <dbReference type="ARBA" id="ARBA00022723"/>
    </source>
</evidence>
<dbReference type="NCBIfam" id="TIGR02665">
    <property type="entry name" value="molyb_mobA"/>
    <property type="match status" value="1"/>
</dbReference>
<evidence type="ECO:0000256" key="7">
    <source>
        <dbReference type="ARBA" id="ARBA00023150"/>
    </source>
</evidence>
<keyword evidence="2 8" id="KW-0808">Transferase</keyword>
<evidence type="ECO:0000256" key="6">
    <source>
        <dbReference type="ARBA" id="ARBA00023134"/>
    </source>
</evidence>
<accession>A0A1G7XN57</accession>
<dbReference type="InterPro" id="IPR013482">
    <property type="entry name" value="Molybde_CF_guanTrfase"/>
</dbReference>
<feature type="binding site" evidence="8">
    <location>
        <begin position="15"/>
        <end position="17"/>
    </location>
    <ligand>
        <name>GTP</name>
        <dbReference type="ChEBI" id="CHEBI:37565"/>
    </ligand>
</feature>
<keyword evidence="1 8" id="KW-0963">Cytoplasm</keyword>
<evidence type="ECO:0000256" key="4">
    <source>
        <dbReference type="ARBA" id="ARBA00022741"/>
    </source>
</evidence>
<feature type="binding site" evidence="8">
    <location>
        <position position="28"/>
    </location>
    <ligand>
        <name>GTP</name>
        <dbReference type="ChEBI" id="CHEBI:37565"/>
    </ligand>
</feature>
<reference evidence="10 11" key="1">
    <citation type="submission" date="2016-10" db="EMBL/GenBank/DDBJ databases">
        <authorList>
            <person name="de Groot N.N."/>
        </authorList>
    </citation>
    <scope>NUCLEOTIDE SEQUENCE [LARGE SCALE GENOMIC DNA]</scope>
    <source>
        <strain evidence="10 11">LMG 18387</strain>
    </source>
</reference>
<dbReference type="InterPro" id="IPR029044">
    <property type="entry name" value="Nucleotide-diphossugar_trans"/>
</dbReference>
<feature type="domain" description="MobA-like NTP transferase" evidence="9">
    <location>
        <begin position="12"/>
        <end position="167"/>
    </location>
</feature>
<comment type="domain">
    <text evidence="8">The N-terminal domain determines nucleotide recognition and specific binding, while the C-terminal domain determines the specific binding to the target protein.</text>
</comment>
<dbReference type="SUPFAM" id="SSF53448">
    <property type="entry name" value="Nucleotide-diphospho-sugar transferases"/>
    <property type="match status" value="1"/>
</dbReference>
<keyword evidence="7 8" id="KW-0501">Molybdenum cofactor biosynthesis</keyword>
<dbReference type="Gene3D" id="3.90.550.10">
    <property type="entry name" value="Spore Coat Polysaccharide Biosynthesis Protein SpsA, Chain A"/>
    <property type="match status" value="1"/>
</dbReference>
<dbReference type="HAMAP" id="MF_00316">
    <property type="entry name" value="MobA"/>
    <property type="match status" value="1"/>
</dbReference>
<comment type="similarity">
    <text evidence="8">Belongs to the MobA family.</text>
</comment>
<keyword evidence="3 8" id="KW-0479">Metal-binding</keyword>
<dbReference type="Proteomes" id="UP000198606">
    <property type="component" value="Unassembled WGS sequence"/>
</dbReference>
<dbReference type="RefSeq" id="WP_084306549.1">
    <property type="nucleotide sequence ID" value="NZ_FNDG01000001.1"/>
</dbReference>
<dbReference type="GO" id="GO:0005525">
    <property type="term" value="F:GTP binding"/>
    <property type="evidence" value="ECO:0007669"/>
    <property type="project" value="UniProtKB-UniRule"/>
</dbReference>
<evidence type="ECO:0000256" key="5">
    <source>
        <dbReference type="ARBA" id="ARBA00022842"/>
    </source>
</evidence>
<dbReference type="GO" id="GO:0046872">
    <property type="term" value="F:metal ion binding"/>
    <property type="evidence" value="ECO:0007669"/>
    <property type="project" value="UniProtKB-KW"/>
</dbReference>
<comment type="cofactor">
    <cofactor evidence="8">
        <name>Mg(2+)</name>
        <dbReference type="ChEBI" id="CHEBI:18420"/>
    </cofactor>
</comment>
<dbReference type="STRING" id="29435.SAMN05216588_101181"/>
<dbReference type="AlphaFoldDB" id="A0A1G7XN57"/>
<keyword evidence="5 8" id="KW-0460">Magnesium</keyword>
<dbReference type="InterPro" id="IPR025877">
    <property type="entry name" value="MobA-like_NTP_Trfase"/>
</dbReference>
<gene>
    <name evidence="8" type="primary">mobA</name>
    <name evidence="10" type="ORF">SAMN05216588_101181</name>
</gene>
<protein>
    <recommendedName>
        <fullName evidence="8">Molybdenum cofactor guanylyltransferase</fullName>
        <shortName evidence="8">MoCo guanylyltransferase</shortName>
        <ecNumber evidence="8">2.7.7.77</ecNumber>
    </recommendedName>
    <alternativeName>
        <fullName evidence="8">GTP:molybdopterin guanylyltransferase</fullName>
    </alternativeName>
    <alternativeName>
        <fullName evidence="8">Mo-MPT guanylyltransferase</fullName>
    </alternativeName>
    <alternativeName>
        <fullName evidence="8">Molybdopterin guanylyltransferase</fullName>
    </alternativeName>
    <alternativeName>
        <fullName evidence="8">Molybdopterin-guanine dinucleotide synthase</fullName>
        <shortName evidence="8">MGD synthase</shortName>
    </alternativeName>
</protein>
<evidence type="ECO:0000256" key="1">
    <source>
        <dbReference type="ARBA" id="ARBA00022490"/>
    </source>
</evidence>
<evidence type="ECO:0000313" key="11">
    <source>
        <dbReference type="Proteomes" id="UP000198606"/>
    </source>
</evidence>
<name>A0A1G7XN57_9GAMM</name>
<dbReference type="EMBL" id="FNDG01000001">
    <property type="protein sequence ID" value="SDG85060.1"/>
    <property type="molecule type" value="Genomic_DNA"/>
</dbReference>
<sequence>MPTSAASRSFSVVLLAGGRGQRMGGRDKGLLPWRERPMIAWLHDQVRPLTDDLIVSCNRNQEAYAPYADHLVGDDSADYPGPLAGIRAALRIARHPLLLVLPCDAPQVDRSLIEELLALAGERPVMAMRDGHWEPLFAVIPRSLLASLEQAWQAGQRSPQRWLHAHHPAALACMPDDPRLSNVNSPQLLE</sequence>
<proteinExistence type="inferred from homology"/>
<feature type="binding site" evidence="8">
    <location>
        <position position="74"/>
    </location>
    <ligand>
        <name>GTP</name>
        <dbReference type="ChEBI" id="CHEBI:37565"/>
    </ligand>
</feature>
<comment type="subunit">
    <text evidence="8">Monomer.</text>
</comment>
<evidence type="ECO:0000313" key="10">
    <source>
        <dbReference type="EMBL" id="SDG85060.1"/>
    </source>
</evidence>
<dbReference type="PANTHER" id="PTHR19136">
    <property type="entry name" value="MOLYBDENUM COFACTOR GUANYLYLTRANSFERASE"/>
    <property type="match status" value="1"/>
</dbReference>
<comment type="function">
    <text evidence="8">Transfers a GMP moiety from GTP to Mo-molybdopterin (Mo-MPT) cofactor (Moco or molybdenum cofactor) to form Mo-molybdopterin guanine dinucleotide (Mo-MGD) cofactor.</text>
</comment>
<dbReference type="PANTHER" id="PTHR19136:SF81">
    <property type="entry name" value="MOLYBDENUM COFACTOR GUANYLYLTRANSFERASE"/>
    <property type="match status" value="1"/>
</dbReference>
<comment type="caution">
    <text evidence="8">Lacks conserved residue(s) required for the propagation of feature annotation.</text>
</comment>
<feature type="binding site" evidence="8">
    <location>
        <position position="104"/>
    </location>
    <ligand>
        <name>GTP</name>
        <dbReference type="ChEBI" id="CHEBI:37565"/>
    </ligand>
</feature>
<dbReference type="GO" id="GO:0005737">
    <property type="term" value="C:cytoplasm"/>
    <property type="evidence" value="ECO:0007669"/>
    <property type="project" value="UniProtKB-SubCell"/>
</dbReference>